<accession>A0A0A9D306</accession>
<reference evidence="1" key="1">
    <citation type="submission" date="2014-09" db="EMBL/GenBank/DDBJ databases">
        <authorList>
            <person name="Magalhaes I.L.F."/>
            <person name="Oliveira U."/>
            <person name="Santos F.R."/>
            <person name="Vidigal T.H.D.A."/>
            <person name="Brescovit A.D."/>
            <person name="Santos A.J."/>
        </authorList>
    </citation>
    <scope>NUCLEOTIDE SEQUENCE</scope>
    <source>
        <tissue evidence="1">Shoot tissue taken approximately 20 cm above the soil surface</tissue>
    </source>
</reference>
<dbReference type="EMBL" id="GBRH01215709">
    <property type="protein sequence ID" value="JAD82186.1"/>
    <property type="molecule type" value="Transcribed_RNA"/>
</dbReference>
<name>A0A0A9D306_ARUDO</name>
<sequence length="40" mass="4677">MDRSEFVQINQQQHHMTASVLQNFCNLLVHVSSVLHICRI</sequence>
<dbReference type="AlphaFoldDB" id="A0A0A9D306"/>
<reference evidence="1" key="2">
    <citation type="journal article" date="2015" name="Data Brief">
        <title>Shoot transcriptome of the giant reed, Arundo donax.</title>
        <authorList>
            <person name="Barrero R.A."/>
            <person name="Guerrero F.D."/>
            <person name="Moolhuijzen P."/>
            <person name="Goolsby J.A."/>
            <person name="Tidwell J."/>
            <person name="Bellgard S.E."/>
            <person name="Bellgard M.I."/>
        </authorList>
    </citation>
    <scope>NUCLEOTIDE SEQUENCE</scope>
    <source>
        <tissue evidence="1">Shoot tissue taken approximately 20 cm above the soil surface</tissue>
    </source>
</reference>
<protein>
    <submittedName>
        <fullName evidence="1">Uncharacterized protein</fullName>
    </submittedName>
</protein>
<evidence type="ECO:0000313" key="1">
    <source>
        <dbReference type="EMBL" id="JAD82186.1"/>
    </source>
</evidence>
<organism evidence="1">
    <name type="scientific">Arundo donax</name>
    <name type="common">Giant reed</name>
    <name type="synonym">Donax arundinaceus</name>
    <dbReference type="NCBI Taxonomy" id="35708"/>
    <lineage>
        <taxon>Eukaryota</taxon>
        <taxon>Viridiplantae</taxon>
        <taxon>Streptophyta</taxon>
        <taxon>Embryophyta</taxon>
        <taxon>Tracheophyta</taxon>
        <taxon>Spermatophyta</taxon>
        <taxon>Magnoliopsida</taxon>
        <taxon>Liliopsida</taxon>
        <taxon>Poales</taxon>
        <taxon>Poaceae</taxon>
        <taxon>PACMAD clade</taxon>
        <taxon>Arundinoideae</taxon>
        <taxon>Arundineae</taxon>
        <taxon>Arundo</taxon>
    </lineage>
</organism>
<proteinExistence type="predicted"/>